<comment type="caution">
    <text evidence="1">The sequence shown here is derived from an EMBL/GenBank/DDBJ whole genome shotgun (WGS) entry which is preliminary data.</text>
</comment>
<accession>A0A820KV19</accession>
<evidence type="ECO:0000313" key="1">
    <source>
        <dbReference type="EMBL" id="CAF4349049.1"/>
    </source>
</evidence>
<dbReference type="AlphaFoldDB" id="A0A820KV19"/>
<proteinExistence type="predicted"/>
<organism evidence="1 2">
    <name type="scientific">Rotaria sordida</name>
    <dbReference type="NCBI Taxonomy" id="392033"/>
    <lineage>
        <taxon>Eukaryota</taxon>
        <taxon>Metazoa</taxon>
        <taxon>Spiralia</taxon>
        <taxon>Gnathifera</taxon>
        <taxon>Rotifera</taxon>
        <taxon>Eurotatoria</taxon>
        <taxon>Bdelloidea</taxon>
        <taxon>Philodinida</taxon>
        <taxon>Philodinidae</taxon>
        <taxon>Rotaria</taxon>
    </lineage>
</organism>
<gene>
    <name evidence="1" type="ORF">OTI717_LOCUS43487</name>
</gene>
<sequence>IHDDIVLLCESVFALFNGKIVQKPLLKITMSNNNEKSM</sequence>
<feature type="non-terminal residue" evidence="1">
    <location>
        <position position="1"/>
    </location>
</feature>
<dbReference type="Proteomes" id="UP000663823">
    <property type="component" value="Unassembled WGS sequence"/>
</dbReference>
<reference evidence="1" key="1">
    <citation type="submission" date="2021-02" db="EMBL/GenBank/DDBJ databases">
        <authorList>
            <person name="Nowell W R."/>
        </authorList>
    </citation>
    <scope>NUCLEOTIDE SEQUENCE</scope>
</reference>
<protein>
    <submittedName>
        <fullName evidence="1">Uncharacterized protein</fullName>
    </submittedName>
</protein>
<name>A0A820KV19_9BILA</name>
<evidence type="ECO:0000313" key="2">
    <source>
        <dbReference type="Proteomes" id="UP000663823"/>
    </source>
</evidence>
<dbReference type="EMBL" id="CAJOAX010063070">
    <property type="protein sequence ID" value="CAF4349049.1"/>
    <property type="molecule type" value="Genomic_DNA"/>
</dbReference>